<dbReference type="AlphaFoldDB" id="A0A6S7HHH5"/>
<name>A0A6S7HHH5_PARCT</name>
<sequence length="412" mass="45875">MTGKNLSNPNNTAINNNTNSVPTPILSHSLFRLVVYWSLTDIADLYVSEPNELSEVFNDHFASIGSKLAQKIPYIGNGGAQLDYLPSQSNDNFRLNTTSPSVVGTLLSKPCKSKATGLDKISARLLCDCSDLIADSICAIFNCSINSGTFPNEWKCSKVIPLFKKGERRDLNNYRPISIIPVVAKVFERIIYDQVYAYLMDNNLLSNCQSGFRTLHSTVTALLEATNNWSYNIDRGNVNAVVFLDLKKAFDTVDHAILLSKLSVYGFGGSTGNWFRSYLNDRNQKCYVNGHLSSQRVLPCGIPQGTILGPLLFLIYINDLPNCLTHSQPRMYADDTNLTFASNNVDDMDYKLNQDLDNVNKWLIANKLTLNQSKTEFMLIGSRQKLSTLHSAPSLAINDILFAKFLKRSPLG</sequence>
<dbReference type="PANTHER" id="PTHR33332">
    <property type="entry name" value="REVERSE TRANSCRIPTASE DOMAIN-CONTAINING PROTEIN"/>
    <property type="match status" value="1"/>
</dbReference>
<comment type="caution">
    <text evidence="1">The sequence shown here is derived from an EMBL/GenBank/DDBJ whole genome shotgun (WGS) entry which is preliminary data.</text>
</comment>
<reference evidence="1" key="1">
    <citation type="submission" date="2020-04" db="EMBL/GenBank/DDBJ databases">
        <authorList>
            <person name="Alioto T."/>
            <person name="Alioto T."/>
            <person name="Gomez Garrido J."/>
        </authorList>
    </citation>
    <scope>NUCLEOTIDE SEQUENCE</scope>
    <source>
        <strain evidence="1">A484AB</strain>
    </source>
</reference>
<dbReference type="CDD" id="cd01650">
    <property type="entry name" value="RT_nLTR_like"/>
    <property type="match status" value="1"/>
</dbReference>
<protein>
    <submittedName>
        <fullName evidence="1">Uncharacterized protein</fullName>
    </submittedName>
</protein>
<dbReference type="PROSITE" id="PS50878">
    <property type="entry name" value="RT_POL"/>
    <property type="match status" value="1"/>
</dbReference>
<keyword evidence="2" id="KW-1185">Reference proteome</keyword>
<dbReference type="Pfam" id="PF00078">
    <property type="entry name" value="RVT_1"/>
    <property type="match status" value="1"/>
</dbReference>
<organism evidence="1 2">
    <name type="scientific">Paramuricea clavata</name>
    <name type="common">Red gorgonian</name>
    <name type="synonym">Violescent sea-whip</name>
    <dbReference type="NCBI Taxonomy" id="317549"/>
    <lineage>
        <taxon>Eukaryota</taxon>
        <taxon>Metazoa</taxon>
        <taxon>Cnidaria</taxon>
        <taxon>Anthozoa</taxon>
        <taxon>Octocorallia</taxon>
        <taxon>Malacalcyonacea</taxon>
        <taxon>Plexauridae</taxon>
        <taxon>Paramuricea</taxon>
    </lineage>
</organism>
<accession>A0A6S7HHH5</accession>
<dbReference type="EMBL" id="CACRXK020004716">
    <property type="protein sequence ID" value="CAB4003749.1"/>
    <property type="molecule type" value="Genomic_DNA"/>
</dbReference>
<dbReference type="SUPFAM" id="SSF56672">
    <property type="entry name" value="DNA/RNA polymerases"/>
    <property type="match status" value="1"/>
</dbReference>
<dbReference type="InterPro" id="IPR000477">
    <property type="entry name" value="RT_dom"/>
</dbReference>
<dbReference type="Proteomes" id="UP001152795">
    <property type="component" value="Unassembled WGS sequence"/>
</dbReference>
<gene>
    <name evidence="1" type="ORF">PACLA_8A027364</name>
</gene>
<proteinExistence type="predicted"/>
<evidence type="ECO:0000313" key="1">
    <source>
        <dbReference type="EMBL" id="CAB4003749.1"/>
    </source>
</evidence>
<dbReference type="InterPro" id="IPR043502">
    <property type="entry name" value="DNA/RNA_pol_sf"/>
</dbReference>
<dbReference type="OrthoDB" id="8197232at2759"/>
<evidence type="ECO:0000313" key="2">
    <source>
        <dbReference type="Proteomes" id="UP001152795"/>
    </source>
</evidence>